<keyword evidence="4" id="KW-0010">Activator</keyword>
<dbReference type="Pfam" id="PF00126">
    <property type="entry name" value="HTH_1"/>
    <property type="match status" value="1"/>
</dbReference>
<evidence type="ECO:0000256" key="3">
    <source>
        <dbReference type="ARBA" id="ARBA00023125"/>
    </source>
</evidence>
<dbReference type="PRINTS" id="PR00039">
    <property type="entry name" value="HTHLYSR"/>
</dbReference>
<dbReference type="SUPFAM" id="SSF46785">
    <property type="entry name" value="Winged helix' DNA-binding domain"/>
    <property type="match status" value="1"/>
</dbReference>
<dbReference type="InterPro" id="IPR000847">
    <property type="entry name" value="LysR_HTH_N"/>
</dbReference>
<dbReference type="PANTHER" id="PTHR30346">
    <property type="entry name" value="TRANSCRIPTIONAL DUAL REGULATOR HCAR-RELATED"/>
    <property type="match status" value="1"/>
</dbReference>
<comment type="caution">
    <text evidence="7">The sequence shown here is derived from an EMBL/GenBank/DDBJ whole genome shotgun (WGS) entry which is preliminary data.</text>
</comment>
<evidence type="ECO:0000313" key="8">
    <source>
        <dbReference type="Proteomes" id="UP001601992"/>
    </source>
</evidence>
<comment type="similarity">
    <text evidence="1">Belongs to the LysR transcriptional regulatory family.</text>
</comment>
<keyword evidence="2" id="KW-0805">Transcription regulation</keyword>
<evidence type="ECO:0000256" key="1">
    <source>
        <dbReference type="ARBA" id="ARBA00009437"/>
    </source>
</evidence>
<proteinExistence type="inferred from homology"/>
<dbReference type="Proteomes" id="UP001601992">
    <property type="component" value="Unassembled WGS sequence"/>
</dbReference>
<evidence type="ECO:0000256" key="5">
    <source>
        <dbReference type="ARBA" id="ARBA00023163"/>
    </source>
</evidence>
<feature type="domain" description="HTH lysR-type" evidence="6">
    <location>
        <begin position="1"/>
        <end position="58"/>
    </location>
</feature>
<organism evidence="7 8">
    <name type="scientific">Nocardia jiangxiensis</name>
    <dbReference type="NCBI Taxonomy" id="282685"/>
    <lineage>
        <taxon>Bacteria</taxon>
        <taxon>Bacillati</taxon>
        <taxon>Actinomycetota</taxon>
        <taxon>Actinomycetes</taxon>
        <taxon>Mycobacteriales</taxon>
        <taxon>Nocardiaceae</taxon>
        <taxon>Nocardia</taxon>
    </lineage>
</organism>
<evidence type="ECO:0000256" key="2">
    <source>
        <dbReference type="ARBA" id="ARBA00023015"/>
    </source>
</evidence>
<keyword evidence="8" id="KW-1185">Reference proteome</keyword>
<protein>
    <submittedName>
        <fullName evidence="7">LysR family transcriptional regulator</fullName>
    </submittedName>
</protein>
<accession>A0ABW6S7Z3</accession>
<dbReference type="InterPro" id="IPR036388">
    <property type="entry name" value="WH-like_DNA-bd_sf"/>
</dbReference>
<gene>
    <name evidence="7" type="ORF">ACFYXQ_32045</name>
</gene>
<evidence type="ECO:0000259" key="6">
    <source>
        <dbReference type="PROSITE" id="PS50931"/>
    </source>
</evidence>
<dbReference type="SUPFAM" id="SSF53850">
    <property type="entry name" value="Periplasmic binding protein-like II"/>
    <property type="match status" value="1"/>
</dbReference>
<evidence type="ECO:0000313" key="7">
    <source>
        <dbReference type="EMBL" id="MFF3572410.1"/>
    </source>
</evidence>
<dbReference type="PANTHER" id="PTHR30346:SF0">
    <property type="entry name" value="HCA OPERON TRANSCRIPTIONAL ACTIVATOR HCAR"/>
    <property type="match status" value="1"/>
</dbReference>
<sequence>MELRQLRYFVAVAEELHFGRAAARLYIAAPSLSQQIKALEASLGVTLFERDRRHVELTSAGTMLLSDAREILSLAAAAERRLAGTTGPLRLGYVSWLPDKLLSSPGSDPRLDEWVMPSHVQIGRVLDGGLDAAVAWAPHRDERLDYQLLWAEPLFAVTPRVGATSVAAGELTVLVDSDLTSWDAWNQFAIEFAESIGCRLLRIDDGGITGAAFHQHCKRLDAPVLASPKRHPTPLPAGLRARPIHDPAPLWCWSLITRADEQRPSVAALREHAEQLSAEFTPEGLDGPVWIPATDPHRDVLAARWANHPSP</sequence>
<keyword evidence="5" id="KW-0804">Transcription</keyword>
<dbReference type="PROSITE" id="PS50931">
    <property type="entry name" value="HTH_LYSR"/>
    <property type="match status" value="1"/>
</dbReference>
<evidence type="ECO:0000256" key="4">
    <source>
        <dbReference type="ARBA" id="ARBA00023159"/>
    </source>
</evidence>
<dbReference type="InterPro" id="IPR036390">
    <property type="entry name" value="WH_DNA-bd_sf"/>
</dbReference>
<dbReference type="RefSeq" id="WP_387406011.1">
    <property type="nucleotide sequence ID" value="NZ_JBIAQY010000013.1"/>
</dbReference>
<name>A0ABW6S7Z3_9NOCA</name>
<dbReference type="EMBL" id="JBIAQY010000013">
    <property type="protein sequence ID" value="MFF3572410.1"/>
    <property type="molecule type" value="Genomic_DNA"/>
</dbReference>
<reference evidence="7 8" key="1">
    <citation type="submission" date="2024-10" db="EMBL/GenBank/DDBJ databases">
        <title>The Natural Products Discovery Center: Release of the First 8490 Sequenced Strains for Exploring Actinobacteria Biosynthetic Diversity.</title>
        <authorList>
            <person name="Kalkreuter E."/>
            <person name="Kautsar S.A."/>
            <person name="Yang D."/>
            <person name="Bader C.D."/>
            <person name="Teijaro C.N."/>
            <person name="Fluegel L."/>
            <person name="Davis C.M."/>
            <person name="Simpson J.R."/>
            <person name="Lauterbach L."/>
            <person name="Steele A.D."/>
            <person name="Gui C."/>
            <person name="Meng S."/>
            <person name="Li G."/>
            <person name="Viehrig K."/>
            <person name="Ye F."/>
            <person name="Su P."/>
            <person name="Kiefer A.F."/>
            <person name="Nichols A."/>
            <person name="Cepeda A.J."/>
            <person name="Yan W."/>
            <person name="Fan B."/>
            <person name="Jiang Y."/>
            <person name="Adhikari A."/>
            <person name="Zheng C.-J."/>
            <person name="Schuster L."/>
            <person name="Cowan T.M."/>
            <person name="Smanski M.J."/>
            <person name="Chevrette M.G."/>
            <person name="De Carvalho L.P.S."/>
            <person name="Shen B."/>
        </authorList>
    </citation>
    <scope>NUCLEOTIDE SEQUENCE [LARGE SCALE GENOMIC DNA]</scope>
    <source>
        <strain evidence="7 8">NPDC002593</strain>
    </source>
</reference>
<keyword evidence="3" id="KW-0238">DNA-binding</keyword>
<dbReference type="Gene3D" id="1.10.10.10">
    <property type="entry name" value="Winged helix-like DNA-binding domain superfamily/Winged helix DNA-binding domain"/>
    <property type="match status" value="1"/>
</dbReference>